<sequence length="120" mass="13666">MLGEQDDPSYPGVERSKEEITYVATLIEIKIENMVEVPDGIVPILKEYVDMVPPELPKKLPPRRPIDYQIELVPGAKSLAQVPYRMTPLKLVELRKQLIELLDIGLILQSRAPYEALVLF</sequence>
<dbReference type="AlphaFoldDB" id="A5CA24"/>
<reference evidence="1" key="1">
    <citation type="journal article" date="2007" name="PLoS ONE">
        <title>The first genome sequence of an elite grapevine cultivar (Pinot noir Vitis vinifera L.): coping with a highly heterozygous genome.</title>
        <authorList>
            <person name="Velasco R."/>
            <person name="Zharkikh A."/>
            <person name="Troggio M."/>
            <person name="Cartwright D.A."/>
            <person name="Cestaro A."/>
            <person name="Pruss D."/>
            <person name="Pindo M."/>
            <person name="FitzGerald L.M."/>
            <person name="Vezzulli S."/>
            <person name="Reid J."/>
            <person name="Malacarne G."/>
            <person name="Iliev D."/>
            <person name="Coppola G."/>
            <person name="Wardell B."/>
            <person name="Micheletti D."/>
            <person name="Macalma T."/>
            <person name="Facci M."/>
            <person name="Mitchell J.T."/>
            <person name="Perazzolli M."/>
            <person name="Eldredge G."/>
            <person name="Gatto P."/>
            <person name="Oyzerski R."/>
            <person name="Moretto M."/>
            <person name="Gutin N."/>
            <person name="Stefanini M."/>
            <person name="Chen Y."/>
            <person name="Segala C."/>
            <person name="Davenport C."/>
            <person name="Dematte L."/>
            <person name="Mraz A."/>
            <person name="Battilana J."/>
            <person name="Stormo K."/>
            <person name="Costa F."/>
            <person name="Tao Q."/>
            <person name="Si-Ammour A."/>
            <person name="Harkins T."/>
            <person name="Lackey A."/>
            <person name="Perbost C."/>
            <person name="Taillon B."/>
            <person name="Stella A."/>
            <person name="Solovyev V."/>
            <person name="Fawcett J.A."/>
            <person name="Sterck L."/>
            <person name="Vandepoele K."/>
            <person name="Grando S.M."/>
            <person name="Toppo S."/>
            <person name="Moser C."/>
            <person name="Lanchbury J."/>
            <person name="Bogden R."/>
            <person name="Skolnick M."/>
            <person name="Sgaramella V."/>
            <person name="Bhatnagar S.K."/>
            <person name="Fontana P."/>
            <person name="Gutin A."/>
            <person name="Van de Peer Y."/>
            <person name="Salamini F."/>
            <person name="Viola R."/>
        </authorList>
    </citation>
    <scope>NUCLEOTIDE SEQUENCE</scope>
</reference>
<dbReference type="PANTHER" id="PTHR24559">
    <property type="entry name" value="TRANSPOSON TY3-I GAG-POL POLYPROTEIN"/>
    <property type="match status" value="1"/>
</dbReference>
<evidence type="ECO:0000313" key="1">
    <source>
        <dbReference type="EMBL" id="CAN68825.1"/>
    </source>
</evidence>
<dbReference type="Gene3D" id="3.10.10.10">
    <property type="entry name" value="HIV Type 1 Reverse Transcriptase, subunit A, domain 1"/>
    <property type="match status" value="1"/>
</dbReference>
<dbReference type="SUPFAM" id="SSF56672">
    <property type="entry name" value="DNA/RNA polymerases"/>
    <property type="match status" value="1"/>
</dbReference>
<proteinExistence type="predicted"/>
<evidence type="ECO:0008006" key="2">
    <source>
        <dbReference type="Google" id="ProtNLM"/>
    </source>
</evidence>
<dbReference type="InterPro" id="IPR053134">
    <property type="entry name" value="RNA-dir_DNA_polymerase"/>
</dbReference>
<dbReference type="PANTHER" id="PTHR24559:SF436">
    <property type="entry name" value="RNA-DIRECTED DNA POLYMERASE HOMOLOG"/>
    <property type="match status" value="1"/>
</dbReference>
<dbReference type="InterPro" id="IPR043502">
    <property type="entry name" value="DNA/RNA_pol_sf"/>
</dbReference>
<accession>A5CA24</accession>
<protein>
    <recommendedName>
        <fullName evidence="2">Transposon Ty3-I Gag-Pol polyprotein</fullName>
    </recommendedName>
</protein>
<organism evidence="1">
    <name type="scientific">Vitis vinifera</name>
    <name type="common">Grape</name>
    <dbReference type="NCBI Taxonomy" id="29760"/>
    <lineage>
        <taxon>Eukaryota</taxon>
        <taxon>Viridiplantae</taxon>
        <taxon>Streptophyta</taxon>
        <taxon>Embryophyta</taxon>
        <taxon>Tracheophyta</taxon>
        <taxon>Spermatophyta</taxon>
        <taxon>Magnoliopsida</taxon>
        <taxon>eudicotyledons</taxon>
        <taxon>Gunneridae</taxon>
        <taxon>Pentapetalae</taxon>
        <taxon>rosids</taxon>
        <taxon>Vitales</taxon>
        <taxon>Vitaceae</taxon>
        <taxon>Viteae</taxon>
        <taxon>Vitis</taxon>
    </lineage>
</organism>
<gene>
    <name evidence="1" type="ORF">VITISV_025561</name>
</gene>
<name>A5CA24_VITVI</name>
<dbReference type="EMBL" id="AM487639">
    <property type="protein sequence ID" value="CAN68825.1"/>
    <property type="molecule type" value="Genomic_DNA"/>
</dbReference>